<feature type="compositionally biased region" description="Basic and acidic residues" evidence="2">
    <location>
        <begin position="142"/>
        <end position="153"/>
    </location>
</feature>
<evidence type="ECO:0000256" key="2">
    <source>
        <dbReference type="SAM" id="MobiDB-lite"/>
    </source>
</evidence>
<dbReference type="SUPFAM" id="SSF57850">
    <property type="entry name" value="RING/U-box"/>
    <property type="match status" value="1"/>
</dbReference>
<protein>
    <recommendedName>
        <fullName evidence="3">RING-type domain-containing protein</fullName>
    </recommendedName>
</protein>
<evidence type="ECO:0000259" key="3">
    <source>
        <dbReference type="PROSITE" id="PS50089"/>
    </source>
</evidence>
<feature type="region of interest" description="Disordered" evidence="2">
    <location>
        <begin position="20"/>
        <end position="208"/>
    </location>
</feature>
<evidence type="ECO:0000313" key="5">
    <source>
        <dbReference type="Proteomes" id="UP000308197"/>
    </source>
</evidence>
<feature type="compositionally biased region" description="Polar residues" evidence="2">
    <location>
        <begin position="704"/>
        <end position="713"/>
    </location>
</feature>
<feature type="region of interest" description="Disordered" evidence="2">
    <location>
        <begin position="613"/>
        <end position="643"/>
    </location>
</feature>
<sequence>MDRTPQMLAAYAVLADLRRAGGSAGNHTNPEPNSLLEMLMNPEFINPNLRASDEVRRDDPSVYDDLPPLEDEAGTRLSRAAANAPPSDTERQTLEEDEDDGPPPLEPADHLRSRSPSPATTAPPPHILSGASPSVRLSDLVRIVHDPTPEVRRPARTTTSAAQPEDDAGNESDSSLPSLQSVSDSSDEEDVFMDDSDSDWDDEESLSYSDDETNLVAQMIETAERNHARNGPAPLHLAESINIEPEADFDPLQLTSNTQLYRELLERASNVIPDLPSRFRPPPPWVTDLTRLAGVDNDPERAETLLAAMEVVSDDLVRRYEKLRTGDGEDVDGCAICRDDLLAKSAHVEHVPEVLAMLSALPFHQQDCIVAFPCAGKHLFHRDCLSPWLARKTTCPTCRFDIDPLSLTLQISRGIDDPATELELEEEHPSRVWQHPEAESMSDWISAEEQAQAAGIPRQRPAVRMPEYPPLPPRTVTDSAHPAPRRPVRPPGNSFLAELLRFESAAFDTTDPLWNFRAETEIVQMQQVHRDTDARVQNAGTGVPARSPSAPAVPPSEASPPMAPSNPPSPPPHPSLGQHPDEFLYVPVGMNTQWDPVPAITSLRRNMLDLLRRQPQPRSPPEDAPWRTAPSASSTDVPRSAERVTQLPSALRGLDVDALNAPRHSEGVSDAIPVAAPAFIRMPASAVAGSSSEMAASSEDSRARNGQTAHTPNLGNLATAYLELMRNRLELFPDGAGAFSPVLTRHTTTGNASQGSRTPSTSHPPAAPRPSEAPSSQDPSASTDEARPSTGYNPADDLD</sequence>
<keyword evidence="1" id="KW-0862">Zinc</keyword>
<feature type="domain" description="RING-type" evidence="3">
    <location>
        <begin position="334"/>
        <end position="399"/>
    </location>
</feature>
<gene>
    <name evidence="4" type="ORF">K466DRAFT_666695</name>
</gene>
<dbReference type="GO" id="GO:0008270">
    <property type="term" value="F:zinc ion binding"/>
    <property type="evidence" value="ECO:0007669"/>
    <property type="project" value="UniProtKB-KW"/>
</dbReference>
<feature type="compositionally biased region" description="Acidic residues" evidence="2">
    <location>
        <begin position="185"/>
        <end position="208"/>
    </location>
</feature>
<organism evidence="4 5">
    <name type="scientific">Polyporus arcularius HHB13444</name>
    <dbReference type="NCBI Taxonomy" id="1314778"/>
    <lineage>
        <taxon>Eukaryota</taxon>
        <taxon>Fungi</taxon>
        <taxon>Dikarya</taxon>
        <taxon>Basidiomycota</taxon>
        <taxon>Agaricomycotina</taxon>
        <taxon>Agaricomycetes</taxon>
        <taxon>Polyporales</taxon>
        <taxon>Polyporaceae</taxon>
        <taxon>Polyporus</taxon>
    </lineage>
</organism>
<dbReference type="Gene3D" id="3.30.40.10">
    <property type="entry name" value="Zinc/RING finger domain, C3HC4 (zinc finger)"/>
    <property type="match status" value="1"/>
</dbReference>
<accession>A0A5C3P8I1</accession>
<reference evidence="4 5" key="1">
    <citation type="journal article" date="2019" name="Nat. Ecol. Evol.">
        <title>Megaphylogeny resolves global patterns of mushroom evolution.</title>
        <authorList>
            <person name="Varga T."/>
            <person name="Krizsan K."/>
            <person name="Foldi C."/>
            <person name="Dima B."/>
            <person name="Sanchez-Garcia M."/>
            <person name="Sanchez-Ramirez S."/>
            <person name="Szollosi G.J."/>
            <person name="Szarkandi J.G."/>
            <person name="Papp V."/>
            <person name="Albert L."/>
            <person name="Andreopoulos W."/>
            <person name="Angelini C."/>
            <person name="Antonin V."/>
            <person name="Barry K.W."/>
            <person name="Bougher N.L."/>
            <person name="Buchanan P."/>
            <person name="Buyck B."/>
            <person name="Bense V."/>
            <person name="Catcheside P."/>
            <person name="Chovatia M."/>
            <person name="Cooper J."/>
            <person name="Damon W."/>
            <person name="Desjardin D."/>
            <person name="Finy P."/>
            <person name="Geml J."/>
            <person name="Haridas S."/>
            <person name="Hughes K."/>
            <person name="Justo A."/>
            <person name="Karasinski D."/>
            <person name="Kautmanova I."/>
            <person name="Kiss B."/>
            <person name="Kocsube S."/>
            <person name="Kotiranta H."/>
            <person name="LaButti K.M."/>
            <person name="Lechner B.E."/>
            <person name="Liimatainen K."/>
            <person name="Lipzen A."/>
            <person name="Lukacs Z."/>
            <person name="Mihaltcheva S."/>
            <person name="Morgado L.N."/>
            <person name="Niskanen T."/>
            <person name="Noordeloos M.E."/>
            <person name="Ohm R.A."/>
            <person name="Ortiz-Santana B."/>
            <person name="Ovrebo C."/>
            <person name="Racz N."/>
            <person name="Riley R."/>
            <person name="Savchenko A."/>
            <person name="Shiryaev A."/>
            <person name="Soop K."/>
            <person name="Spirin V."/>
            <person name="Szebenyi C."/>
            <person name="Tomsovsky M."/>
            <person name="Tulloss R.E."/>
            <person name="Uehling J."/>
            <person name="Grigoriev I.V."/>
            <person name="Vagvolgyi C."/>
            <person name="Papp T."/>
            <person name="Martin F.M."/>
            <person name="Miettinen O."/>
            <person name="Hibbett D.S."/>
            <person name="Nagy L.G."/>
        </authorList>
    </citation>
    <scope>NUCLEOTIDE SEQUENCE [LARGE SCALE GENOMIC DNA]</scope>
    <source>
        <strain evidence="4 5">HHB13444</strain>
    </source>
</reference>
<dbReference type="EMBL" id="ML211519">
    <property type="protein sequence ID" value="TFK82123.1"/>
    <property type="molecule type" value="Genomic_DNA"/>
</dbReference>
<name>A0A5C3P8I1_9APHY</name>
<feature type="region of interest" description="Disordered" evidence="2">
    <location>
        <begin position="468"/>
        <end position="491"/>
    </location>
</feature>
<feature type="compositionally biased region" description="Basic and acidic residues" evidence="2">
    <location>
        <begin position="51"/>
        <end position="60"/>
    </location>
</feature>
<dbReference type="PANTHER" id="PTHR48125:SF10">
    <property type="entry name" value="OS12G0136300 PROTEIN"/>
    <property type="match status" value="1"/>
</dbReference>
<dbReference type="Pfam" id="PF13639">
    <property type="entry name" value="zf-RING_2"/>
    <property type="match status" value="1"/>
</dbReference>
<feature type="compositionally biased region" description="Polar residues" evidence="2">
    <location>
        <begin position="745"/>
        <end position="763"/>
    </location>
</feature>
<evidence type="ECO:0000256" key="1">
    <source>
        <dbReference type="PROSITE-ProRule" id="PRU00175"/>
    </source>
</evidence>
<proteinExistence type="predicted"/>
<feature type="region of interest" description="Disordered" evidence="2">
    <location>
        <begin position="538"/>
        <end position="582"/>
    </location>
</feature>
<keyword evidence="1" id="KW-0863">Zinc-finger</keyword>
<dbReference type="STRING" id="1314778.A0A5C3P8I1"/>
<dbReference type="AlphaFoldDB" id="A0A5C3P8I1"/>
<dbReference type="PANTHER" id="PTHR48125">
    <property type="entry name" value="LP07818P1"/>
    <property type="match status" value="1"/>
</dbReference>
<dbReference type="InterPro" id="IPR001841">
    <property type="entry name" value="Znf_RING"/>
</dbReference>
<dbReference type="PROSITE" id="PS50089">
    <property type="entry name" value="ZF_RING_2"/>
    <property type="match status" value="1"/>
</dbReference>
<keyword evidence="5" id="KW-1185">Reference proteome</keyword>
<feature type="compositionally biased region" description="Low complexity" evidence="2">
    <location>
        <begin position="171"/>
        <end position="184"/>
    </location>
</feature>
<feature type="region of interest" description="Disordered" evidence="2">
    <location>
        <begin position="691"/>
        <end position="713"/>
    </location>
</feature>
<dbReference type="InterPro" id="IPR013083">
    <property type="entry name" value="Znf_RING/FYVE/PHD"/>
</dbReference>
<feature type="region of interest" description="Disordered" evidence="2">
    <location>
        <begin position="742"/>
        <end position="799"/>
    </location>
</feature>
<evidence type="ECO:0000313" key="4">
    <source>
        <dbReference type="EMBL" id="TFK82123.1"/>
    </source>
</evidence>
<dbReference type="InParanoid" id="A0A5C3P8I1"/>
<dbReference type="Proteomes" id="UP000308197">
    <property type="component" value="Unassembled WGS sequence"/>
</dbReference>
<feature type="compositionally biased region" description="Pro residues" evidence="2">
    <location>
        <begin position="551"/>
        <end position="574"/>
    </location>
</feature>
<keyword evidence="1" id="KW-0479">Metal-binding</keyword>